<dbReference type="RefSeq" id="WP_062274578.1">
    <property type="nucleotide sequence ID" value="NZ_LSYU01000044.1"/>
</dbReference>
<evidence type="ECO:0000256" key="9">
    <source>
        <dbReference type="ARBA" id="ARBA00023136"/>
    </source>
</evidence>
<comment type="function">
    <text evidence="1 10">Controls the rotational direction of flagella during chemotaxis.</text>
</comment>
<keyword evidence="5 10" id="KW-0145">Chemotaxis</keyword>
<comment type="similarity">
    <text evidence="3 10">Belongs to the FliL family.</text>
</comment>
<keyword evidence="4" id="KW-1003">Cell membrane</keyword>
<dbReference type="PANTHER" id="PTHR35091:SF2">
    <property type="entry name" value="FLAGELLAR PROTEIN FLIL"/>
    <property type="match status" value="1"/>
</dbReference>
<keyword evidence="9 10" id="KW-0472">Membrane</keyword>
<keyword evidence="7 10" id="KW-0283">Flagellar rotation</keyword>
<dbReference type="EMBL" id="LSYU01000044">
    <property type="protein sequence ID" value="KXX64893.1"/>
    <property type="molecule type" value="Genomic_DNA"/>
</dbReference>
<evidence type="ECO:0000313" key="12">
    <source>
        <dbReference type="Proteomes" id="UP000075766"/>
    </source>
</evidence>
<dbReference type="InterPro" id="IPR005503">
    <property type="entry name" value="FliL"/>
</dbReference>
<comment type="subcellular location">
    <subcellularLocation>
        <location evidence="10">Cell inner membrane</location>
    </subcellularLocation>
    <subcellularLocation>
        <location evidence="2">Cell membrane</location>
        <topology evidence="2">Single-pass membrane protein</topology>
    </subcellularLocation>
</comment>
<comment type="caution">
    <text evidence="11">The sequence shown here is derived from an EMBL/GenBank/DDBJ whole genome shotgun (WGS) entry which is preliminary data.</text>
</comment>
<keyword evidence="6 10" id="KW-0812">Transmembrane</keyword>
<dbReference type="Pfam" id="PF03748">
    <property type="entry name" value="FliL"/>
    <property type="match status" value="1"/>
</dbReference>
<evidence type="ECO:0000256" key="7">
    <source>
        <dbReference type="ARBA" id="ARBA00022779"/>
    </source>
</evidence>
<sequence>MAKNKKAETDEAAKPSGKWKLIILILLVVLVLAGGGAAAYFFLMGGDDPAAEGDETAEQGTEMAAPGAAAPAAPLGPMIYRPLDSMTVNLSAEGPVRFLRVGVTVMTRDEAVATAIERHMPMIRNDFLAHLAAQDYAQLNTPEGKDALRAALTEMLSAALIKVGEPARIEGILFTDLVMQ</sequence>
<keyword evidence="8 10" id="KW-1133">Transmembrane helix</keyword>
<accession>A0ABR5VKZ1</accession>
<reference evidence="11 12" key="1">
    <citation type="submission" date="2016-02" db="EMBL/GenBank/DDBJ databases">
        <title>Genome sequence of Marichromatium gracile YL-28, a purple sulfur bacterium.</title>
        <authorList>
            <person name="Zhao C."/>
            <person name="Hong X."/>
            <person name="Chen S."/>
            <person name="Yang S."/>
        </authorList>
    </citation>
    <scope>NUCLEOTIDE SEQUENCE [LARGE SCALE GENOMIC DNA]</scope>
    <source>
        <strain evidence="11 12">YL28</strain>
    </source>
</reference>
<dbReference type="PANTHER" id="PTHR35091">
    <property type="entry name" value="FLAGELLAR PROTEIN FLIL"/>
    <property type="match status" value="1"/>
</dbReference>
<name>A0ABR5VKZ1_MARGR</name>
<evidence type="ECO:0000256" key="6">
    <source>
        <dbReference type="ARBA" id="ARBA00022692"/>
    </source>
</evidence>
<evidence type="ECO:0000256" key="8">
    <source>
        <dbReference type="ARBA" id="ARBA00022989"/>
    </source>
</evidence>
<evidence type="ECO:0000256" key="1">
    <source>
        <dbReference type="ARBA" id="ARBA00002254"/>
    </source>
</evidence>
<evidence type="ECO:0000256" key="2">
    <source>
        <dbReference type="ARBA" id="ARBA00004162"/>
    </source>
</evidence>
<gene>
    <name evidence="11" type="ORF">AY586_02085</name>
</gene>
<evidence type="ECO:0000256" key="5">
    <source>
        <dbReference type="ARBA" id="ARBA00022500"/>
    </source>
</evidence>
<dbReference type="Proteomes" id="UP000075766">
    <property type="component" value="Unassembled WGS sequence"/>
</dbReference>
<feature type="transmembrane region" description="Helical" evidence="10">
    <location>
        <begin position="21"/>
        <end position="43"/>
    </location>
</feature>
<proteinExistence type="inferred from homology"/>
<evidence type="ECO:0000256" key="10">
    <source>
        <dbReference type="RuleBase" id="RU364125"/>
    </source>
</evidence>
<evidence type="ECO:0000256" key="3">
    <source>
        <dbReference type="ARBA" id="ARBA00008281"/>
    </source>
</evidence>
<evidence type="ECO:0000313" key="11">
    <source>
        <dbReference type="EMBL" id="KXX64893.1"/>
    </source>
</evidence>
<keyword evidence="10" id="KW-0997">Cell inner membrane</keyword>
<protein>
    <recommendedName>
        <fullName evidence="10">Flagellar protein FliL</fullName>
    </recommendedName>
</protein>
<organism evidence="11 12">
    <name type="scientific">Marichromatium gracile</name>
    <name type="common">Chromatium gracile</name>
    <dbReference type="NCBI Taxonomy" id="1048"/>
    <lineage>
        <taxon>Bacteria</taxon>
        <taxon>Pseudomonadati</taxon>
        <taxon>Pseudomonadota</taxon>
        <taxon>Gammaproteobacteria</taxon>
        <taxon>Chromatiales</taxon>
        <taxon>Chromatiaceae</taxon>
        <taxon>Marichromatium</taxon>
    </lineage>
</organism>
<keyword evidence="12" id="KW-1185">Reference proteome</keyword>
<evidence type="ECO:0000256" key="4">
    <source>
        <dbReference type="ARBA" id="ARBA00022475"/>
    </source>
</evidence>